<dbReference type="Pfam" id="PF00011">
    <property type="entry name" value="HSP20"/>
    <property type="match status" value="1"/>
</dbReference>
<evidence type="ECO:0000313" key="4">
    <source>
        <dbReference type="EMBL" id="PJF46854.1"/>
    </source>
</evidence>
<proteinExistence type="inferred from homology"/>
<dbReference type="InterPro" id="IPR031107">
    <property type="entry name" value="Small_HSP"/>
</dbReference>
<evidence type="ECO:0000259" key="3">
    <source>
        <dbReference type="PROSITE" id="PS01031"/>
    </source>
</evidence>
<dbReference type="PROSITE" id="PS01031">
    <property type="entry name" value="SHSP"/>
    <property type="match status" value="1"/>
</dbReference>
<dbReference type="AlphaFoldDB" id="A0A2M8QAP1"/>
<accession>A0A2M8QAP1</accession>
<protein>
    <submittedName>
        <fullName evidence="4">Heat-shock protein Hsp20</fullName>
    </submittedName>
</protein>
<dbReference type="PANTHER" id="PTHR11527">
    <property type="entry name" value="HEAT-SHOCK PROTEIN 20 FAMILY MEMBER"/>
    <property type="match status" value="1"/>
</dbReference>
<sequence length="154" mass="17578">MATYLTRRTWNPAGEMLALSEVMDQLVRNAFVNTSRWLGDGFDFEAPAMDVVETPEGFTVKAALPGWKPEDVDVTVENGMLTLKGEWKQEEEDKDEKNRWHRREIRYSSFERSIALPTEVEADKAQATFENGILTLHIPKAEVVKPKQIKIAVK</sequence>
<dbReference type="EMBL" id="PGTN01000087">
    <property type="protein sequence ID" value="PJF46854.1"/>
    <property type="molecule type" value="Genomic_DNA"/>
</dbReference>
<dbReference type="SUPFAM" id="SSF49764">
    <property type="entry name" value="HSP20-like chaperones"/>
    <property type="match status" value="1"/>
</dbReference>
<gene>
    <name evidence="4" type="ORF">CUN48_11655</name>
</gene>
<dbReference type="InterPro" id="IPR002068">
    <property type="entry name" value="A-crystallin/Hsp20_dom"/>
</dbReference>
<dbReference type="Proteomes" id="UP000230790">
    <property type="component" value="Unassembled WGS sequence"/>
</dbReference>
<evidence type="ECO:0000313" key="5">
    <source>
        <dbReference type="Proteomes" id="UP000230790"/>
    </source>
</evidence>
<organism evidence="4 5">
    <name type="scientific">Candidatus Thermofonsia Clade 3 bacterium</name>
    <dbReference type="NCBI Taxonomy" id="2364212"/>
    <lineage>
        <taxon>Bacteria</taxon>
        <taxon>Bacillati</taxon>
        <taxon>Chloroflexota</taxon>
        <taxon>Candidatus Thermofontia</taxon>
        <taxon>Candidatus Thermofonsia Clade 3</taxon>
    </lineage>
</organism>
<reference evidence="4 5" key="1">
    <citation type="submission" date="2017-11" db="EMBL/GenBank/DDBJ databases">
        <title>Evolution of Phototrophy in the Chloroflexi Phylum Driven by Horizontal Gene Transfer.</title>
        <authorList>
            <person name="Ward L.M."/>
            <person name="Hemp J."/>
            <person name="Shih P.M."/>
            <person name="Mcglynn S.E."/>
            <person name="Fischer W."/>
        </authorList>
    </citation>
    <scope>NUCLEOTIDE SEQUENCE [LARGE SCALE GENOMIC DNA]</scope>
    <source>
        <strain evidence="4">JP3_7</strain>
    </source>
</reference>
<evidence type="ECO:0000256" key="2">
    <source>
        <dbReference type="RuleBase" id="RU003616"/>
    </source>
</evidence>
<dbReference type="InterPro" id="IPR008978">
    <property type="entry name" value="HSP20-like_chaperone"/>
</dbReference>
<feature type="domain" description="SHSP" evidence="3">
    <location>
        <begin position="40"/>
        <end position="154"/>
    </location>
</feature>
<comment type="similarity">
    <text evidence="1 2">Belongs to the small heat shock protein (HSP20) family.</text>
</comment>
<name>A0A2M8QAP1_9CHLR</name>
<comment type="caution">
    <text evidence="4">The sequence shown here is derived from an EMBL/GenBank/DDBJ whole genome shotgun (WGS) entry which is preliminary data.</text>
</comment>
<dbReference type="CDD" id="cd06464">
    <property type="entry name" value="ACD_sHsps-like"/>
    <property type="match status" value="1"/>
</dbReference>
<evidence type="ECO:0000256" key="1">
    <source>
        <dbReference type="PROSITE-ProRule" id="PRU00285"/>
    </source>
</evidence>
<dbReference type="Gene3D" id="2.60.40.790">
    <property type="match status" value="1"/>
</dbReference>